<feature type="transmembrane region" description="Helical" evidence="2">
    <location>
        <begin position="52"/>
        <end position="73"/>
    </location>
</feature>
<keyword evidence="4" id="KW-1185">Reference proteome</keyword>
<gene>
    <name evidence="3" type="ORF">NQT62_02245</name>
</gene>
<keyword evidence="2" id="KW-0472">Membrane</keyword>
<organism evidence="3 4">
    <name type="scientific">Limnobacter humi</name>
    <dbReference type="NCBI Taxonomy" id="1778671"/>
    <lineage>
        <taxon>Bacteria</taxon>
        <taxon>Pseudomonadati</taxon>
        <taxon>Pseudomonadota</taxon>
        <taxon>Betaproteobacteria</taxon>
        <taxon>Burkholderiales</taxon>
        <taxon>Burkholderiaceae</taxon>
        <taxon>Limnobacter</taxon>
    </lineage>
</organism>
<reference evidence="3 4" key="1">
    <citation type="submission" date="2022-07" db="EMBL/GenBank/DDBJ databases">
        <authorList>
            <person name="Xamxidin M."/>
            <person name="Wu M."/>
        </authorList>
    </citation>
    <scope>NUCLEOTIDE SEQUENCE [LARGE SCALE GENOMIC DNA]</scope>
    <source>
        <strain evidence="3 4">NBRC 111650</strain>
    </source>
</reference>
<feature type="transmembrane region" description="Helical" evidence="2">
    <location>
        <begin position="85"/>
        <end position="107"/>
    </location>
</feature>
<protein>
    <submittedName>
        <fullName evidence="3">Uncharacterized protein</fullName>
    </submittedName>
</protein>
<accession>A0ABT1WCL3</accession>
<sequence>MTAAAGTLALSLLNDATETNRGMRRLQDDNDGCGSGKYRSELTDKDKQHYKWAFVGEGAAAGLGLVVGGVGIATQLTRCGEILMAIGGAFLLPAVGALALTGLAYGVQAATNGQCQLKT</sequence>
<evidence type="ECO:0000313" key="4">
    <source>
        <dbReference type="Proteomes" id="UP001204142"/>
    </source>
</evidence>
<evidence type="ECO:0000256" key="1">
    <source>
        <dbReference type="SAM" id="MobiDB-lite"/>
    </source>
</evidence>
<dbReference type="EMBL" id="JANIGO010000001">
    <property type="protein sequence ID" value="MCQ8895258.1"/>
    <property type="molecule type" value="Genomic_DNA"/>
</dbReference>
<evidence type="ECO:0000313" key="3">
    <source>
        <dbReference type="EMBL" id="MCQ8895258.1"/>
    </source>
</evidence>
<comment type="caution">
    <text evidence="3">The sequence shown here is derived from an EMBL/GenBank/DDBJ whole genome shotgun (WGS) entry which is preliminary data.</text>
</comment>
<evidence type="ECO:0000256" key="2">
    <source>
        <dbReference type="SAM" id="Phobius"/>
    </source>
</evidence>
<name>A0ABT1WCL3_9BURK</name>
<dbReference type="RefSeq" id="WP_256762936.1">
    <property type="nucleotide sequence ID" value="NZ_JANIGO010000001.1"/>
</dbReference>
<keyword evidence="2" id="KW-1133">Transmembrane helix</keyword>
<keyword evidence="2" id="KW-0812">Transmembrane</keyword>
<feature type="region of interest" description="Disordered" evidence="1">
    <location>
        <begin position="21"/>
        <end position="40"/>
    </location>
</feature>
<proteinExistence type="predicted"/>
<dbReference type="Proteomes" id="UP001204142">
    <property type="component" value="Unassembled WGS sequence"/>
</dbReference>